<evidence type="ECO:0000313" key="2">
    <source>
        <dbReference type="EMBL" id="GAA0872826.1"/>
    </source>
</evidence>
<reference evidence="2 3" key="1">
    <citation type="journal article" date="2019" name="Int. J. Syst. Evol. Microbiol.">
        <title>The Global Catalogue of Microorganisms (GCM) 10K type strain sequencing project: providing services to taxonomists for standard genome sequencing and annotation.</title>
        <authorList>
            <consortium name="The Broad Institute Genomics Platform"/>
            <consortium name="The Broad Institute Genome Sequencing Center for Infectious Disease"/>
            <person name="Wu L."/>
            <person name="Ma J."/>
        </authorList>
    </citation>
    <scope>NUCLEOTIDE SEQUENCE [LARGE SCALE GENOMIC DNA]</scope>
    <source>
        <strain evidence="2 3">JCM 16082</strain>
    </source>
</reference>
<comment type="caution">
    <text evidence="2">The sequence shown here is derived from an EMBL/GenBank/DDBJ whole genome shotgun (WGS) entry which is preliminary data.</text>
</comment>
<evidence type="ECO:0000259" key="1">
    <source>
        <dbReference type="Pfam" id="PF02602"/>
    </source>
</evidence>
<protein>
    <submittedName>
        <fullName evidence="2">Uroporphyrinogen-III synthase</fullName>
    </submittedName>
</protein>
<dbReference type="Pfam" id="PF02602">
    <property type="entry name" value="HEM4"/>
    <property type="match status" value="1"/>
</dbReference>
<name>A0ABN1MI06_9FLAO</name>
<dbReference type="InterPro" id="IPR039793">
    <property type="entry name" value="UROS/Hem4"/>
</dbReference>
<gene>
    <name evidence="2" type="ORF">GCM10009117_19730</name>
</gene>
<sequence>MRILSTKILTLAQKNHLIHAGFHYVERNFIETLAIDFDVPQNTEHIIYTSQKAVEVIAEKRDQINLQHAHIYCVGEKTAAFAREIGFHVVEIAPNAADLAKKLIESYADKAFTFFCGKQRRDELPHALKEAKIRVEEIVVYKTMLTPEELRGHFDGILFFSPSAIQSFVSKNTFSEEVTAFCIGATTSKEAEKHTKNIVVANHPSVENVLVQVIKKLNRSFRQAQ</sequence>
<organism evidence="2 3">
    <name type="scientific">Gangjinia marincola</name>
    <dbReference type="NCBI Taxonomy" id="578463"/>
    <lineage>
        <taxon>Bacteria</taxon>
        <taxon>Pseudomonadati</taxon>
        <taxon>Bacteroidota</taxon>
        <taxon>Flavobacteriia</taxon>
        <taxon>Flavobacteriales</taxon>
        <taxon>Flavobacteriaceae</taxon>
        <taxon>Gangjinia</taxon>
    </lineage>
</organism>
<feature type="domain" description="Tetrapyrrole biosynthesis uroporphyrinogen III synthase" evidence="1">
    <location>
        <begin position="17"/>
        <end position="208"/>
    </location>
</feature>
<dbReference type="PANTHER" id="PTHR12390">
    <property type="entry name" value="UROPORPHYRINOGEN III SYNTHASE"/>
    <property type="match status" value="1"/>
</dbReference>
<dbReference type="EMBL" id="BAAAFG010000015">
    <property type="protein sequence ID" value="GAA0872826.1"/>
    <property type="molecule type" value="Genomic_DNA"/>
</dbReference>
<dbReference type="CDD" id="cd06578">
    <property type="entry name" value="HemD"/>
    <property type="match status" value="1"/>
</dbReference>
<proteinExistence type="predicted"/>
<dbReference type="InterPro" id="IPR036108">
    <property type="entry name" value="4pyrrol_syn_uPrphyn_synt_sf"/>
</dbReference>
<accession>A0ABN1MI06</accession>
<dbReference type="Gene3D" id="3.40.50.10090">
    <property type="match status" value="2"/>
</dbReference>
<dbReference type="Proteomes" id="UP001500507">
    <property type="component" value="Unassembled WGS sequence"/>
</dbReference>
<dbReference type="SUPFAM" id="SSF69618">
    <property type="entry name" value="HemD-like"/>
    <property type="match status" value="1"/>
</dbReference>
<evidence type="ECO:0000313" key="3">
    <source>
        <dbReference type="Proteomes" id="UP001500507"/>
    </source>
</evidence>
<keyword evidence="3" id="KW-1185">Reference proteome</keyword>
<dbReference type="InterPro" id="IPR003754">
    <property type="entry name" value="4pyrrol_synth_uPrphyn_synth"/>
</dbReference>
<dbReference type="PANTHER" id="PTHR12390:SF0">
    <property type="entry name" value="UROPORPHYRINOGEN-III SYNTHASE"/>
    <property type="match status" value="1"/>
</dbReference>
<dbReference type="RefSeq" id="WP_343766832.1">
    <property type="nucleotide sequence ID" value="NZ_BAAAFG010000015.1"/>
</dbReference>